<dbReference type="EMBL" id="CM007383">
    <property type="protein sequence ID" value="ONK74415.1"/>
    <property type="molecule type" value="Genomic_DNA"/>
</dbReference>
<keyword evidence="1" id="KW-0472">Membrane</keyword>
<evidence type="ECO:0000313" key="3">
    <source>
        <dbReference type="EMBL" id="ONK74415.1"/>
    </source>
</evidence>
<evidence type="ECO:0000256" key="1">
    <source>
        <dbReference type="SAM" id="Phobius"/>
    </source>
</evidence>
<feature type="transmembrane region" description="Helical" evidence="1">
    <location>
        <begin position="88"/>
        <end position="109"/>
    </location>
</feature>
<keyword evidence="1" id="KW-0812">Transmembrane</keyword>
<dbReference type="Gramene" id="ONK74415">
    <property type="protein sequence ID" value="ONK74415"/>
    <property type="gene ID" value="A4U43_C03F5980"/>
</dbReference>
<organism evidence="3 4">
    <name type="scientific">Asparagus officinalis</name>
    <name type="common">Garden asparagus</name>
    <dbReference type="NCBI Taxonomy" id="4686"/>
    <lineage>
        <taxon>Eukaryota</taxon>
        <taxon>Viridiplantae</taxon>
        <taxon>Streptophyta</taxon>
        <taxon>Embryophyta</taxon>
        <taxon>Tracheophyta</taxon>
        <taxon>Spermatophyta</taxon>
        <taxon>Magnoliopsida</taxon>
        <taxon>Liliopsida</taxon>
        <taxon>Asparagales</taxon>
        <taxon>Asparagaceae</taxon>
        <taxon>Asparagoideae</taxon>
        <taxon>Asparagus</taxon>
    </lineage>
</organism>
<feature type="signal peptide" evidence="2">
    <location>
        <begin position="1"/>
        <end position="24"/>
    </location>
</feature>
<dbReference type="AlphaFoldDB" id="A0A5P1F7R0"/>
<protein>
    <submittedName>
        <fullName evidence="3">Uncharacterized protein</fullName>
    </submittedName>
</protein>
<keyword evidence="1" id="KW-1133">Transmembrane helix</keyword>
<keyword evidence="4" id="KW-1185">Reference proteome</keyword>
<gene>
    <name evidence="3" type="ORF">A4U43_C03F5980</name>
</gene>
<dbReference type="Proteomes" id="UP000243459">
    <property type="component" value="Chromosome 3"/>
</dbReference>
<feature type="chain" id="PRO_5024379744" evidence="2">
    <location>
        <begin position="25"/>
        <end position="141"/>
    </location>
</feature>
<evidence type="ECO:0000256" key="2">
    <source>
        <dbReference type="SAM" id="SignalP"/>
    </source>
</evidence>
<evidence type="ECO:0000313" key="4">
    <source>
        <dbReference type="Proteomes" id="UP000243459"/>
    </source>
</evidence>
<keyword evidence="2" id="KW-0732">Signal</keyword>
<sequence length="141" mass="16021">MASSTNSLLLIASVLLVGINISYGARRAVGCLQRPPTIPALDQQPTLARRWPTMPGFPRLACHRQPAYPAMPTIGLLFPTTFPYLSAWISYGYITRMALMFYLRCLLFLRFRSLFRISRVSLTSSLRRLQRPARDFVLVQS</sequence>
<name>A0A5P1F7R0_ASPOF</name>
<reference evidence="4" key="1">
    <citation type="journal article" date="2017" name="Nat. Commun.">
        <title>The asparagus genome sheds light on the origin and evolution of a young Y chromosome.</title>
        <authorList>
            <person name="Harkess A."/>
            <person name="Zhou J."/>
            <person name="Xu C."/>
            <person name="Bowers J.E."/>
            <person name="Van der Hulst R."/>
            <person name="Ayyampalayam S."/>
            <person name="Mercati F."/>
            <person name="Riccardi P."/>
            <person name="McKain M.R."/>
            <person name="Kakrana A."/>
            <person name="Tang H."/>
            <person name="Ray J."/>
            <person name="Groenendijk J."/>
            <person name="Arikit S."/>
            <person name="Mathioni S.M."/>
            <person name="Nakano M."/>
            <person name="Shan H."/>
            <person name="Telgmann-Rauber A."/>
            <person name="Kanno A."/>
            <person name="Yue Z."/>
            <person name="Chen H."/>
            <person name="Li W."/>
            <person name="Chen Y."/>
            <person name="Xu X."/>
            <person name="Zhang Y."/>
            <person name="Luo S."/>
            <person name="Chen H."/>
            <person name="Gao J."/>
            <person name="Mao Z."/>
            <person name="Pires J.C."/>
            <person name="Luo M."/>
            <person name="Kudrna D."/>
            <person name="Wing R.A."/>
            <person name="Meyers B.C."/>
            <person name="Yi K."/>
            <person name="Kong H."/>
            <person name="Lavrijsen P."/>
            <person name="Sunseri F."/>
            <person name="Falavigna A."/>
            <person name="Ye Y."/>
            <person name="Leebens-Mack J.H."/>
            <person name="Chen G."/>
        </authorList>
    </citation>
    <scope>NUCLEOTIDE SEQUENCE [LARGE SCALE GENOMIC DNA]</scope>
    <source>
        <strain evidence="4">cv. DH0086</strain>
    </source>
</reference>
<accession>A0A5P1F7R0</accession>
<proteinExistence type="predicted"/>